<keyword evidence="6" id="KW-0547">Nucleotide-binding</keyword>
<dbReference type="NCBIfam" id="TIGR00081">
    <property type="entry name" value="purC"/>
    <property type="match status" value="1"/>
</dbReference>
<dbReference type="AlphaFoldDB" id="A0A6A6HTQ4"/>
<sequence length="310" mass="34168">MAPTAVVEVDLKGQLPKIASGKVRDLFAVDENTLLFVTSDRISAYDVVMKNGIPHKGALLTAMSVFWFHYLQDKIPTLKTHFLTDALPESLETSLDPSLVALLRPRSVQVRRLHVVPIESIVRGYIAGSAWSEYKKLGAVNGIALQAGLVEGQKLDAPLWTPSTKAEAGMKDENISPERARALIGDGRIAREIERLSLEIYTAAASRAEEVGIILADTKLEFGLDEAGDVVLVDEVLTSDSSRFWLKATWEENLGRAQPSFDKQYLRDWLVSQGLKGKGNVVIPEEVASQTAARYREAYQMLTGGEFRSK</sequence>
<dbReference type="GeneID" id="54573681"/>
<evidence type="ECO:0000259" key="10">
    <source>
        <dbReference type="Pfam" id="PF01259"/>
    </source>
</evidence>
<dbReference type="EMBL" id="ML987212">
    <property type="protein sequence ID" value="KAF2241407.1"/>
    <property type="molecule type" value="Genomic_DNA"/>
</dbReference>
<evidence type="ECO:0000256" key="3">
    <source>
        <dbReference type="ARBA" id="ARBA00012217"/>
    </source>
</evidence>
<evidence type="ECO:0000256" key="5">
    <source>
        <dbReference type="ARBA" id="ARBA00022598"/>
    </source>
</evidence>
<feature type="domain" description="SAICAR synthetase/ADE2 N-terminal" evidence="10">
    <location>
        <begin position="18"/>
        <end position="276"/>
    </location>
</feature>
<dbReference type="GO" id="GO:0005524">
    <property type="term" value="F:ATP binding"/>
    <property type="evidence" value="ECO:0007669"/>
    <property type="project" value="UniProtKB-KW"/>
</dbReference>
<evidence type="ECO:0000313" key="12">
    <source>
        <dbReference type="Proteomes" id="UP000800094"/>
    </source>
</evidence>
<dbReference type="GO" id="GO:0004639">
    <property type="term" value="F:phosphoribosylaminoimidazolesuccinocarboxamide synthase activity"/>
    <property type="evidence" value="ECO:0007669"/>
    <property type="project" value="UniProtKB-EC"/>
</dbReference>
<reference evidence="11" key="1">
    <citation type="journal article" date="2020" name="Stud. Mycol.">
        <title>101 Dothideomycetes genomes: a test case for predicting lifestyles and emergence of pathogens.</title>
        <authorList>
            <person name="Haridas S."/>
            <person name="Albert R."/>
            <person name="Binder M."/>
            <person name="Bloem J."/>
            <person name="Labutti K."/>
            <person name="Salamov A."/>
            <person name="Andreopoulos B."/>
            <person name="Baker S."/>
            <person name="Barry K."/>
            <person name="Bills G."/>
            <person name="Bluhm B."/>
            <person name="Cannon C."/>
            <person name="Castanera R."/>
            <person name="Culley D."/>
            <person name="Daum C."/>
            <person name="Ezra D."/>
            <person name="Gonzalez J."/>
            <person name="Henrissat B."/>
            <person name="Kuo A."/>
            <person name="Liang C."/>
            <person name="Lipzen A."/>
            <person name="Lutzoni F."/>
            <person name="Magnuson J."/>
            <person name="Mondo S."/>
            <person name="Nolan M."/>
            <person name="Ohm R."/>
            <person name="Pangilinan J."/>
            <person name="Park H.-J."/>
            <person name="Ramirez L."/>
            <person name="Alfaro M."/>
            <person name="Sun H."/>
            <person name="Tritt A."/>
            <person name="Yoshinaga Y."/>
            <person name="Zwiers L.-H."/>
            <person name="Turgeon B."/>
            <person name="Goodwin S."/>
            <person name="Spatafora J."/>
            <person name="Crous P."/>
            <person name="Grigoriev I."/>
        </authorList>
    </citation>
    <scope>NUCLEOTIDE SEQUENCE</scope>
    <source>
        <strain evidence="11">CBS 122368</strain>
    </source>
</reference>
<dbReference type="PANTHER" id="PTHR43700">
    <property type="entry name" value="PHOSPHORIBOSYLAMINOIMIDAZOLE-SUCCINOCARBOXAMIDE SYNTHASE"/>
    <property type="match status" value="1"/>
</dbReference>
<dbReference type="HAMAP" id="MF_00137">
    <property type="entry name" value="SAICAR_synth"/>
    <property type="match status" value="1"/>
</dbReference>
<evidence type="ECO:0000256" key="9">
    <source>
        <dbReference type="ARBA" id="ARBA00030409"/>
    </source>
</evidence>
<dbReference type="Pfam" id="PF01259">
    <property type="entry name" value="SAICAR_synt"/>
    <property type="match status" value="1"/>
</dbReference>
<dbReference type="PROSITE" id="PS01057">
    <property type="entry name" value="SAICAR_SYNTHETASE_1"/>
    <property type="match status" value="1"/>
</dbReference>
<evidence type="ECO:0000313" key="11">
    <source>
        <dbReference type="EMBL" id="KAF2241407.1"/>
    </source>
</evidence>
<dbReference type="OrthoDB" id="9991235at2759"/>
<evidence type="ECO:0000256" key="6">
    <source>
        <dbReference type="ARBA" id="ARBA00022741"/>
    </source>
</evidence>
<protein>
    <recommendedName>
        <fullName evidence="4">Phosphoribosylaminoimidazole-succinocarboxamide synthase</fullName>
        <ecNumber evidence="3">6.3.2.6</ecNumber>
    </recommendedName>
    <alternativeName>
        <fullName evidence="9">SAICAR synthetase</fullName>
    </alternativeName>
</protein>
<dbReference type="UniPathway" id="UPA00074">
    <property type="reaction ID" value="UER00131"/>
</dbReference>
<dbReference type="GO" id="GO:0006189">
    <property type="term" value="P:'de novo' IMP biosynthetic process"/>
    <property type="evidence" value="ECO:0007669"/>
    <property type="project" value="UniProtKB-UniPathway"/>
</dbReference>
<dbReference type="InterPro" id="IPR018236">
    <property type="entry name" value="SAICAR_synthetase_CS"/>
</dbReference>
<keyword evidence="8" id="KW-0067">ATP-binding</keyword>
<evidence type="ECO:0000256" key="1">
    <source>
        <dbReference type="ARBA" id="ARBA00004672"/>
    </source>
</evidence>
<gene>
    <name evidence="11" type="ORF">BU26DRAFT_177649</name>
</gene>
<organism evidence="11 12">
    <name type="scientific">Trematosphaeria pertusa</name>
    <dbReference type="NCBI Taxonomy" id="390896"/>
    <lineage>
        <taxon>Eukaryota</taxon>
        <taxon>Fungi</taxon>
        <taxon>Dikarya</taxon>
        <taxon>Ascomycota</taxon>
        <taxon>Pezizomycotina</taxon>
        <taxon>Dothideomycetes</taxon>
        <taxon>Pleosporomycetidae</taxon>
        <taxon>Pleosporales</taxon>
        <taxon>Massarineae</taxon>
        <taxon>Trematosphaeriaceae</taxon>
        <taxon>Trematosphaeria</taxon>
    </lineage>
</organism>
<proteinExistence type="inferred from homology"/>
<keyword evidence="7" id="KW-0658">Purine biosynthesis</keyword>
<dbReference type="EC" id="6.3.2.6" evidence="3"/>
<evidence type="ECO:0000256" key="4">
    <source>
        <dbReference type="ARBA" id="ARBA00016460"/>
    </source>
</evidence>
<comment type="similarity">
    <text evidence="2">Belongs to the SAICAR synthetase family.</text>
</comment>
<dbReference type="RefSeq" id="XP_033676411.1">
    <property type="nucleotide sequence ID" value="XM_033820351.1"/>
</dbReference>
<dbReference type="NCBIfam" id="NF010568">
    <property type="entry name" value="PRK13961.1"/>
    <property type="match status" value="1"/>
</dbReference>
<dbReference type="InterPro" id="IPR028923">
    <property type="entry name" value="SAICAR_synt/ADE2_N"/>
</dbReference>
<dbReference type="GO" id="GO:0005737">
    <property type="term" value="C:cytoplasm"/>
    <property type="evidence" value="ECO:0007669"/>
    <property type="project" value="TreeGrafter"/>
</dbReference>
<dbReference type="InterPro" id="IPR001636">
    <property type="entry name" value="SAICAR_synth"/>
</dbReference>
<dbReference type="Proteomes" id="UP000800094">
    <property type="component" value="Unassembled WGS sequence"/>
</dbReference>
<dbReference type="PROSITE" id="PS01058">
    <property type="entry name" value="SAICAR_SYNTHETASE_2"/>
    <property type="match status" value="1"/>
</dbReference>
<evidence type="ECO:0000256" key="8">
    <source>
        <dbReference type="ARBA" id="ARBA00022840"/>
    </source>
</evidence>
<dbReference type="PANTHER" id="PTHR43700:SF1">
    <property type="entry name" value="PHOSPHORIBOSYLAMINOIMIDAZOLE-SUCCINOCARBOXAMIDE SYNTHASE"/>
    <property type="match status" value="1"/>
</dbReference>
<keyword evidence="5" id="KW-0436">Ligase</keyword>
<evidence type="ECO:0000256" key="2">
    <source>
        <dbReference type="ARBA" id="ARBA00010190"/>
    </source>
</evidence>
<name>A0A6A6HTQ4_9PLEO</name>
<comment type="pathway">
    <text evidence="1">Purine metabolism; IMP biosynthesis via de novo pathway; 5-amino-1-(5-phospho-D-ribosyl)imidazole-4-carboxamide from 5-amino-1-(5-phospho-D-ribosyl)imidazole-4-carboxylate: step 1/2.</text>
</comment>
<dbReference type="SUPFAM" id="SSF56104">
    <property type="entry name" value="SAICAR synthase-like"/>
    <property type="match status" value="1"/>
</dbReference>
<evidence type="ECO:0000256" key="7">
    <source>
        <dbReference type="ARBA" id="ARBA00022755"/>
    </source>
</evidence>
<dbReference type="CDD" id="cd01414">
    <property type="entry name" value="SAICAR_synt_Sc"/>
    <property type="match status" value="1"/>
</dbReference>
<dbReference type="Gene3D" id="3.30.200.20">
    <property type="entry name" value="Phosphorylase Kinase, domain 1"/>
    <property type="match status" value="1"/>
</dbReference>
<keyword evidence="12" id="KW-1185">Reference proteome</keyword>
<dbReference type="Gene3D" id="3.30.470.20">
    <property type="entry name" value="ATP-grasp fold, B domain"/>
    <property type="match status" value="1"/>
</dbReference>
<accession>A0A6A6HTQ4</accession>